<keyword evidence="1" id="KW-0456">Lyase</keyword>
<dbReference type="InterPro" id="IPR029065">
    <property type="entry name" value="Enolase_C-like"/>
</dbReference>
<comment type="caution">
    <text evidence="3">The sequence shown here is derived from an EMBL/GenBank/DDBJ whole genome shotgun (WGS) entry which is preliminary data.</text>
</comment>
<dbReference type="RefSeq" id="WP_345475694.1">
    <property type="nucleotide sequence ID" value="NZ_BAABHF010000069.1"/>
</dbReference>
<dbReference type="InterPro" id="IPR036849">
    <property type="entry name" value="Enolase-like_C_sf"/>
</dbReference>
<dbReference type="InterPro" id="IPR013342">
    <property type="entry name" value="Mandelate_racemase_C"/>
</dbReference>
<dbReference type="PANTHER" id="PTHR48080">
    <property type="entry name" value="D-GALACTONATE DEHYDRATASE-RELATED"/>
    <property type="match status" value="1"/>
</dbReference>
<reference evidence="4" key="1">
    <citation type="journal article" date="2019" name="Int. J. Syst. Evol. Microbiol.">
        <title>The Global Catalogue of Microorganisms (GCM) 10K type strain sequencing project: providing services to taxonomists for standard genome sequencing and annotation.</title>
        <authorList>
            <consortium name="The Broad Institute Genomics Platform"/>
            <consortium name="The Broad Institute Genome Sequencing Center for Infectious Disease"/>
            <person name="Wu L."/>
            <person name="Ma J."/>
        </authorList>
    </citation>
    <scope>NUCLEOTIDE SEQUENCE [LARGE SCALE GENOMIC DNA]</scope>
    <source>
        <strain evidence="4">JCM 17933</strain>
    </source>
</reference>
<evidence type="ECO:0000313" key="3">
    <source>
        <dbReference type="EMBL" id="GAA4521379.1"/>
    </source>
</evidence>
<dbReference type="PANTHER" id="PTHR48080:SF2">
    <property type="entry name" value="D-GALACTONATE DEHYDRATASE"/>
    <property type="match status" value="1"/>
</dbReference>
<dbReference type="Gene3D" id="3.30.390.10">
    <property type="entry name" value="Enolase-like, N-terminal domain"/>
    <property type="match status" value="1"/>
</dbReference>
<dbReference type="InterPro" id="IPR013341">
    <property type="entry name" value="Mandelate_racemase_N_dom"/>
</dbReference>
<dbReference type="InterPro" id="IPR034593">
    <property type="entry name" value="DgoD-like"/>
</dbReference>
<dbReference type="EMBL" id="BAABHF010000069">
    <property type="protein sequence ID" value="GAA4521379.1"/>
    <property type="molecule type" value="Genomic_DNA"/>
</dbReference>
<dbReference type="InterPro" id="IPR029017">
    <property type="entry name" value="Enolase-like_N"/>
</dbReference>
<dbReference type="Gene3D" id="3.20.20.120">
    <property type="entry name" value="Enolase-like C-terminal domain"/>
    <property type="match status" value="1"/>
</dbReference>
<dbReference type="SUPFAM" id="SSF54826">
    <property type="entry name" value="Enolase N-terminal domain-like"/>
    <property type="match status" value="1"/>
</dbReference>
<dbReference type="SFLD" id="SFLDG00179">
    <property type="entry name" value="mandelate_racemase"/>
    <property type="match status" value="1"/>
</dbReference>
<protein>
    <submittedName>
        <fullName evidence="3">Mandelate racemase/muconate lactonizing enzyme family protein</fullName>
    </submittedName>
</protein>
<dbReference type="CDD" id="cd03316">
    <property type="entry name" value="MR_like"/>
    <property type="match status" value="1"/>
</dbReference>
<dbReference type="SMART" id="SM00922">
    <property type="entry name" value="MR_MLE"/>
    <property type="match status" value="1"/>
</dbReference>
<proteinExistence type="predicted"/>
<evidence type="ECO:0000256" key="1">
    <source>
        <dbReference type="ARBA" id="ARBA00023239"/>
    </source>
</evidence>
<dbReference type="SUPFAM" id="SSF51604">
    <property type="entry name" value="Enolase C-terminal domain-like"/>
    <property type="match status" value="1"/>
</dbReference>
<evidence type="ECO:0000313" key="4">
    <source>
        <dbReference type="Proteomes" id="UP001500503"/>
    </source>
</evidence>
<keyword evidence="4" id="KW-1185">Reference proteome</keyword>
<accession>A0ABP8R8V9</accession>
<organism evidence="3 4">
    <name type="scientific">Actinoallomurus oryzae</name>
    <dbReference type="NCBI Taxonomy" id="502180"/>
    <lineage>
        <taxon>Bacteria</taxon>
        <taxon>Bacillati</taxon>
        <taxon>Actinomycetota</taxon>
        <taxon>Actinomycetes</taxon>
        <taxon>Streptosporangiales</taxon>
        <taxon>Thermomonosporaceae</taxon>
        <taxon>Actinoallomurus</taxon>
    </lineage>
</organism>
<dbReference type="Proteomes" id="UP001500503">
    <property type="component" value="Unassembled WGS sequence"/>
</dbReference>
<name>A0ABP8R8V9_9ACTN</name>
<dbReference type="Pfam" id="PF13378">
    <property type="entry name" value="MR_MLE_C"/>
    <property type="match status" value="1"/>
</dbReference>
<gene>
    <name evidence="3" type="ORF">GCM10023191_099830</name>
</gene>
<feature type="domain" description="Mandelate racemase/muconate lactonizing enzyme C-terminal" evidence="2">
    <location>
        <begin position="132"/>
        <end position="237"/>
    </location>
</feature>
<dbReference type="SFLD" id="SFLDS00001">
    <property type="entry name" value="Enolase"/>
    <property type="match status" value="1"/>
</dbReference>
<dbReference type="Pfam" id="PF02746">
    <property type="entry name" value="MR_MLE_N"/>
    <property type="match status" value="1"/>
</dbReference>
<evidence type="ECO:0000259" key="2">
    <source>
        <dbReference type="SMART" id="SM00922"/>
    </source>
</evidence>
<sequence>MRITRLSTHVVGTPWRNLTHVLVHTDEGLTGVGEARMLGHTDALLGYLAEAERNHIAGSDPFDTEDLVRRMKYGDYGRAGEIVMSGIACVEMACWDIVGKALGQPVWRLLGGKVRDRIKAYANGWYTVERTPEAFHAAAEKVVERGYRALKLDPFGNGHFELDHAETLRSVSLVEAVRDAIGPEADLLVEMHGRFNPATAIRLAGLLRPYAPGWIEEPCPPENPRALAKVSAHTDLPIATGERIHDRIEFRELFDLQAVDVIQPDISHIGGIAETRKLAATAETHYVLIAPHNVGGPVLTAANLHLAACTPNFSIQEHFNDFADAAIKQVAPGLPEVVDGYFTLPQEPGLGVTLDVEACARFPRQRAKFDLFAEDWHLRDPERTGTHDATTGP</sequence>